<feature type="region of interest" description="Disordered" evidence="1">
    <location>
        <begin position="407"/>
        <end position="504"/>
    </location>
</feature>
<feature type="compositionally biased region" description="Acidic residues" evidence="1">
    <location>
        <begin position="455"/>
        <end position="482"/>
    </location>
</feature>
<dbReference type="InterPro" id="IPR001680">
    <property type="entry name" value="WD40_rpt"/>
</dbReference>
<dbReference type="Gene3D" id="2.130.10.10">
    <property type="entry name" value="YVTN repeat-like/Quinoprotein amine dehydrogenase"/>
    <property type="match status" value="2"/>
</dbReference>
<evidence type="ECO:0000313" key="2">
    <source>
        <dbReference type="Proteomes" id="UP000504606"/>
    </source>
</evidence>
<dbReference type="GO" id="GO:0005730">
    <property type="term" value="C:nucleolus"/>
    <property type="evidence" value="ECO:0007669"/>
    <property type="project" value="InterPro"/>
</dbReference>
<dbReference type="InterPro" id="IPR037379">
    <property type="entry name" value="WDR74/Nsa1"/>
</dbReference>
<feature type="compositionally biased region" description="Basic and acidic residues" evidence="1">
    <location>
        <begin position="330"/>
        <end position="343"/>
    </location>
</feature>
<evidence type="ECO:0000256" key="1">
    <source>
        <dbReference type="SAM" id="MobiDB-lite"/>
    </source>
</evidence>
<dbReference type="SMART" id="SM00320">
    <property type="entry name" value="WD40"/>
    <property type="match status" value="5"/>
</dbReference>
<sequence>MSFKDDFNLFIGAKYGIFKGVKATDGQPLISKSIQSLKHLSKESDLTALAWSNGDEEDILIGLSNQVVKTYDTKGKAFTFSTDAKLYDKSGVGVSNGAICGLTRFDGVLVTAAESGHVRVLRYNEEDCINIFANGPISKMRHSISNPSTIGTGGLENELKLWDLNTGKLSFEAKNVPNDFLQLRVKVWVTDHVFLPSSDKVAVGSRYGYVRLYDPKAQRRPVIKVDMPEKAVNCIAASSQDHTVLCGLTKGDIVAVDMRMGRTTQNYKGFTGAVRDIVCHPTEPYIVSVGLDRFLRIHHLTTKKLLLKEYIVSRASCVLMRSDFSLQPTKSEKERKGNKRASDDLLSDGQSDHEEAQQFDDIFNSMEVVVDGGKTKSIKNKKLATKQTSCTPLKKKKTNLIVNPFATPKLSQENSSPMKSTMKKNSVKIDEDSDDDLMIVSETVANPAPAVSQATEEEDSEPDEAEGDSDEFDDVEEEESEGGDYKDDTITTVIKSNNDNKNRR</sequence>
<dbReference type="Pfam" id="PF00400">
    <property type="entry name" value="WD40"/>
    <property type="match status" value="1"/>
</dbReference>
<name>A0A6J1RSL4_FRAOC</name>
<dbReference type="RefSeq" id="XP_026271398.1">
    <property type="nucleotide sequence ID" value="XM_026415613.2"/>
</dbReference>
<dbReference type="PANTHER" id="PTHR16038:SF4">
    <property type="entry name" value="WD REPEAT-CONTAINING PROTEIN 74"/>
    <property type="match status" value="1"/>
</dbReference>
<dbReference type="AlphaFoldDB" id="A0A6J1RSL4"/>
<keyword evidence="2" id="KW-1185">Reference proteome</keyword>
<dbReference type="Proteomes" id="UP000504606">
    <property type="component" value="Unplaced"/>
</dbReference>
<accession>A0A6J1RSL4</accession>
<dbReference type="SUPFAM" id="SSF50978">
    <property type="entry name" value="WD40 repeat-like"/>
    <property type="match status" value="1"/>
</dbReference>
<feature type="compositionally biased region" description="Polar residues" evidence="1">
    <location>
        <begin position="409"/>
        <end position="419"/>
    </location>
</feature>
<evidence type="ECO:0000313" key="3">
    <source>
        <dbReference type="RefSeq" id="XP_026271398.1"/>
    </source>
</evidence>
<dbReference type="PANTHER" id="PTHR16038">
    <property type="entry name" value="NOP SEVEN ASSOCIATED PROTEIN 1"/>
    <property type="match status" value="1"/>
</dbReference>
<proteinExistence type="predicted"/>
<dbReference type="KEGG" id="foc:113201731"/>
<dbReference type="GeneID" id="113201731"/>
<dbReference type="InterPro" id="IPR015943">
    <property type="entry name" value="WD40/YVTN_repeat-like_dom_sf"/>
</dbReference>
<dbReference type="GO" id="GO:0030687">
    <property type="term" value="C:preribosome, large subunit precursor"/>
    <property type="evidence" value="ECO:0007669"/>
    <property type="project" value="TreeGrafter"/>
</dbReference>
<reference evidence="3" key="1">
    <citation type="submission" date="2025-08" db="UniProtKB">
        <authorList>
            <consortium name="RefSeq"/>
        </authorList>
    </citation>
    <scope>IDENTIFICATION</scope>
    <source>
        <tissue evidence="3">Whole organism</tissue>
    </source>
</reference>
<feature type="region of interest" description="Disordered" evidence="1">
    <location>
        <begin position="328"/>
        <end position="351"/>
    </location>
</feature>
<dbReference type="GO" id="GO:0042273">
    <property type="term" value="P:ribosomal large subunit biogenesis"/>
    <property type="evidence" value="ECO:0007669"/>
    <property type="project" value="InterPro"/>
</dbReference>
<organism evidence="2 3">
    <name type="scientific">Frankliniella occidentalis</name>
    <name type="common">Western flower thrips</name>
    <name type="synonym">Euthrips occidentalis</name>
    <dbReference type="NCBI Taxonomy" id="133901"/>
    <lineage>
        <taxon>Eukaryota</taxon>
        <taxon>Metazoa</taxon>
        <taxon>Ecdysozoa</taxon>
        <taxon>Arthropoda</taxon>
        <taxon>Hexapoda</taxon>
        <taxon>Insecta</taxon>
        <taxon>Pterygota</taxon>
        <taxon>Neoptera</taxon>
        <taxon>Paraneoptera</taxon>
        <taxon>Thysanoptera</taxon>
        <taxon>Terebrantia</taxon>
        <taxon>Thripoidea</taxon>
        <taxon>Thripidae</taxon>
        <taxon>Frankliniella</taxon>
    </lineage>
</organism>
<dbReference type="InterPro" id="IPR036322">
    <property type="entry name" value="WD40_repeat_dom_sf"/>
</dbReference>
<protein>
    <submittedName>
        <fullName evidence="3">WD repeat-containing protein 74</fullName>
    </submittedName>
</protein>
<gene>
    <name evidence="3" type="primary">LOC113201731</name>
</gene>
<dbReference type="OrthoDB" id="18388at2759"/>